<evidence type="ECO:0000313" key="1">
    <source>
        <dbReference type="EMBL" id="OOS21625.1"/>
    </source>
</evidence>
<dbReference type="OrthoDB" id="6658524at2"/>
<name>A0A1T0CH31_9GAMM</name>
<comment type="caution">
    <text evidence="1">The sequence shown here is derived from an EMBL/GenBank/DDBJ whole genome shotgun (WGS) entry which is preliminary data.</text>
</comment>
<dbReference type="Proteomes" id="UP000191094">
    <property type="component" value="Unassembled WGS sequence"/>
</dbReference>
<protein>
    <submittedName>
        <fullName evidence="1">Uncharacterized protein</fullName>
    </submittedName>
</protein>
<dbReference type="RefSeq" id="WP_078306580.1">
    <property type="nucleotide sequence ID" value="NZ_CP147511.1"/>
</dbReference>
<proteinExistence type="predicted"/>
<dbReference type="AlphaFoldDB" id="A0A1T0CH31"/>
<accession>A0A1T0CH31</accession>
<reference evidence="1 2" key="1">
    <citation type="submission" date="2017-02" db="EMBL/GenBank/DDBJ databases">
        <title>Draft genome sequence of Moraxella lincolnii CCUG 9405T type strain.</title>
        <authorList>
            <person name="Salva-Serra F."/>
            <person name="Engstrom-Jakobsson H."/>
            <person name="Thorell K."/>
            <person name="Jaen-Luchoro D."/>
            <person name="Gonzales-Siles L."/>
            <person name="Karlsson R."/>
            <person name="Yazdan S."/>
            <person name="Boulund F."/>
            <person name="Johnning A."/>
            <person name="Engstrand L."/>
            <person name="Kristiansson E."/>
            <person name="Moore E."/>
        </authorList>
    </citation>
    <scope>NUCLEOTIDE SEQUENCE [LARGE SCALE GENOMIC DNA]</scope>
    <source>
        <strain evidence="1 2">CCUG 9405</strain>
    </source>
</reference>
<gene>
    <name evidence="1" type="ORF">B0682_02825</name>
</gene>
<sequence length="155" mass="17581">MHTQLILLHSNLDKLKKNTATLMTFIHQPTNTQPTNIHTQVLLLNQTAAYADWLFTYLETFISDMTADTDMPMNGNLPDDTPLTCLSLTSTETSTEQSKMRQISWFALKSDLDAMNPTAQQAVKTTLQRHDINLIDELMWVDLVNQADKVITISQ</sequence>
<organism evidence="1 2">
    <name type="scientific">Lwoffella lincolnii</name>
    <dbReference type="NCBI Taxonomy" id="90241"/>
    <lineage>
        <taxon>Bacteria</taxon>
        <taxon>Pseudomonadati</taxon>
        <taxon>Pseudomonadota</taxon>
        <taxon>Gammaproteobacteria</taxon>
        <taxon>Moraxellales</taxon>
        <taxon>Moraxellaceae</taxon>
        <taxon>Lwoffella</taxon>
    </lineage>
</organism>
<dbReference type="EMBL" id="MUYT01000004">
    <property type="protein sequence ID" value="OOS21625.1"/>
    <property type="molecule type" value="Genomic_DNA"/>
</dbReference>
<evidence type="ECO:0000313" key="2">
    <source>
        <dbReference type="Proteomes" id="UP000191094"/>
    </source>
</evidence>
<keyword evidence="2" id="KW-1185">Reference proteome</keyword>
<dbReference type="STRING" id="90241.B0682_02825"/>